<dbReference type="SMART" id="SM00034">
    <property type="entry name" value="CLECT"/>
    <property type="match status" value="1"/>
</dbReference>
<feature type="domain" description="C-type lectin" evidence="2">
    <location>
        <begin position="120"/>
        <end position="233"/>
    </location>
</feature>
<sequence length="238" mass="26755">MLIHTRVLVCFQAFVSISLCKMLVSNFSKVQDTLIDMTYLNITYLNVNIIICAQRCLSLSNVTCYSFTYSNITRQCQLGSWLFPPRGARSSLSGALYSTGAFCNTSASFKIESRYILPACYKTENKQLIYEEAKSACEAMHSHLYSVKTEEKLNLLQTINAQDYWIGLNDVQLNGTLRWTEDGTEFDESLRGLLFDSGTTNNASNVGDCILYNVQSRRLSASNCSSPFKYVCEMSPKA</sequence>
<dbReference type="InterPro" id="IPR001304">
    <property type="entry name" value="C-type_lectin-like"/>
</dbReference>
<keyword evidence="5" id="KW-1185">Reference proteome</keyword>
<feature type="chain" id="PRO_5043382483" description="C-type lectin domain-containing protein" evidence="1">
    <location>
        <begin position="21"/>
        <end position="238"/>
    </location>
</feature>
<name>A0AAV2ID10_LYMST</name>
<dbReference type="InterPro" id="IPR016187">
    <property type="entry name" value="CTDL_fold"/>
</dbReference>
<organism evidence="4 5">
    <name type="scientific">Lymnaea stagnalis</name>
    <name type="common">Great pond snail</name>
    <name type="synonym">Helix stagnalis</name>
    <dbReference type="NCBI Taxonomy" id="6523"/>
    <lineage>
        <taxon>Eukaryota</taxon>
        <taxon>Metazoa</taxon>
        <taxon>Spiralia</taxon>
        <taxon>Lophotrochozoa</taxon>
        <taxon>Mollusca</taxon>
        <taxon>Gastropoda</taxon>
        <taxon>Heterobranchia</taxon>
        <taxon>Euthyneura</taxon>
        <taxon>Panpulmonata</taxon>
        <taxon>Hygrophila</taxon>
        <taxon>Lymnaeoidea</taxon>
        <taxon>Lymnaeidae</taxon>
        <taxon>Lymnaea</taxon>
    </lineage>
</organism>
<keyword evidence="1" id="KW-0732">Signal</keyword>
<dbReference type="AlphaFoldDB" id="A0AAV2ID10"/>
<protein>
    <recommendedName>
        <fullName evidence="6">C-type lectin domain-containing protein</fullName>
    </recommendedName>
</protein>
<dbReference type="PROSITE" id="PS50041">
    <property type="entry name" value="C_TYPE_LECTIN_2"/>
    <property type="match status" value="1"/>
</dbReference>
<evidence type="ECO:0000259" key="3">
    <source>
        <dbReference type="PROSITE" id="PS50948"/>
    </source>
</evidence>
<dbReference type="InterPro" id="IPR050111">
    <property type="entry name" value="C-type_lectin/snaclec_domain"/>
</dbReference>
<evidence type="ECO:0000259" key="2">
    <source>
        <dbReference type="PROSITE" id="PS50041"/>
    </source>
</evidence>
<dbReference type="Pfam" id="PF00024">
    <property type="entry name" value="PAN_1"/>
    <property type="match status" value="1"/>
</dbReference>
<dbReference type="EMBL" id="CAXITT010000545">
    <property type="protein sequence ID" value="CAL1543390.1"/>
    <property type="molecule type" value="Genomic_DNA"/>
</dbReference>
<dbReference type="PROSITE" id="PS50948">
    <property type="entry name" value="PAN"/>
    <property type="match status" value="1"/>
</dbReference>
<dbReference type="InterPro" id="IPR016186">
    <property type="entry name" value="C-type_lectin-like/link_sf"/>
</dbReference>
<dbReference type="Proteomes" id="UP001497497">
    <property type="component" value="Unassembled WGS sequence"/>
</dbReference>
<dbReference type="InterPro" id="IPR003609">
    <property type="entry name" value="Pan_app"/>
</dbReference>
<comment type="caution">
    <text evidence="4">The sequence shown here is derived from an EMBL/GenBank/DDBJ whole genome shotgun (WGS) entry which is preliminary data.</text>
</comment>
<evidence type="ECO:0008006" key="6">
    <source>
        <dbReference type="Google" id="ProtNLM"/>
    </source>
</evidence>
<dbReference type="SUPFAM" id="SSF57414">
    <property type="entry name" value="Hairpin loop containing domain-like"/>
    <property type="match status" value="1"/>
</dbReference>
<accession>A0AAV2ID10</accession>
<dbReference type="SUPFAM" id="SSF56436">
    <property type="entry name" value="C-type lectin-like"/>
    <property type="match status" value="1"/>
</dbReference>
<feature type="domain" description="Apple" evidence="3">
    <location>
        <begin position="20"/>
        <end position="103"/>
    </location>
</feature>
<reference evidence="4 5" key="1">
    <citation type="submission" date="2024-04" db="EMBL/GenBank/DDBJ databases">
        <authorList>
            <consortium name="Genoscope - CEA"/>
            <person name="William W."/>
        </authorList>
    </citation>
    <scope>NUCLEOTIDE SEQUENCE [LARGE SCALE GENOMIC DNA]</scope>
</reference>
<evidence type="ECO:0000313" key="4">
    <source>
        <dbReference type="EMBL" id="CAL1543390.1"/>
    </source>
</evidence>
<evidence type="ECO:0000313" key="5">
    <source>
        <dbReference type="Proteomes" id="UP001497497"/>
    </source>
</evidence>
<dbReference type="CDD" id="cd00037">
    <property type="entry name" value="CLECT"/>
    <property type="match status" value="1"/>
</dbReference>
<gene>
    <name evidence="4" type="ORF">GSLYS_00016924001</name>
</gene>
<dbReference type="Gene3D" id="3.10.100.10">
    <property type="entry name" value="Mannose-Binding Protein A, subunit A"/>
    <property type="match status" value="1"/>
</dbReference>
<dbReference type="Pfam" id="PF00059">
    <property type="entry name" value="Lectin_C"/>
    <property type="match status" value="1"/>
</dbReference>
<dbReference type="Gene3D" id="3.50.4.10">
    <property type="entry name" value="Hepatocyte Growth Factor"/>
    <property type="match status" value="1"/>
</dbReference>
<proteinExistence type="predicted"/>
<evidence type="ECO:0000256" key="1">
    <source>
        <dbReference type="SAM" id="SignalP"/>
    </source>
</evidence>
<dbReference type="PANTHER" id="PTHR22803">
    <property type="entry name" value="MANNOSE, PHOSPHOLIPASE, LECTIN RECEPTOR RELATED"/>
    <property type="match status" value="1"/>
</dbReference>
<feature type="signal peptide" evidence="1">
    <location>
        <begin position="1"/>
        <end position="20"/>
    </location>
</feature>